<protein>
    <recommendedName>
        <fullName evidence="4">MARVEL domain-containing protein</fullName>
    </recommendedName>
</protein>
<feature type="transmembrane region" description="Helical" evidence="1">
    <location>
        <begin position="12"/>
        <end position="35"/>
    </location>
</feature>
<evidence type="ECO:0008006" key="4">
    <source>
        <dbReference type="Google" id="ProtNLM"/>
    </source>
</evidence>
<feature type="transmembrane region" description="Helical" evidence="1">
    <location>
        <begin position="55"/>
        <end position="74"/>
    </location>
</feature>
<feature type="transmembrane region" description="Helical" evidence="1">
    <location>
        <begin position="142"/>
        <end position="165"/>
    </location>
</feature>
<accession>A0ABQ0M6C3</accession>
<evidence type="ECO:0000313" key="2">
    <source>
        <dbReference type="EMBL" id="GAT58859.1"/>
    </source>
</evidence>
<proteinExistence type="predicted"/>
<sequence length="221" mass="24044">MVRTRTFCCCLPVRFGVFVMSLGSLLLGGLVAVAGWIDVKNLKTQPLPQGDEITLYVRAAMFSLLCLIGAFGFFGSITKQRGLVSVFGSMLAVHLLLSVATGIWTIYTLFKYSSGVLVSNCIASSSDDTATATSNCEEGIKILKIIVVVAYAVSWLFELWGYLIVTSYVQQLREEEDANIVNPSASMSSYYQPNATYAPPPVTQPNAYPFTQPTQAMGYQA</sequence>
<organism evidence="2 3">
    <name type="scientific">Mycena chlorophos</name>
    <name type="common">Agaric fungus</name>
    <name type="synonym">Agaricus chlorophos</name>
    <dbReference type="NCBI Taxonomy" id="658473"/>
    <lineage>
        <taxon>Eukaryota</taxon>
        <taxon>Fungi</taxon>
        <taxon>Dikarya</taxon>
        <taxon>Basidiomycota</taxon>
        <taxon>Agaricomycotina</taxon>
        <taxon>Agaricomycetes</taxon>
        <taxon>Agaricomycetidae</taxon>
        <taxon>Agaricales</taxon>
        <taxon>Marasmiineae</taxon>
        <taxon>Mycenaceae</taxon>
        <taxon>Mycena</taxon>
    </lineage>
</organism>
<keyword evidence="1" id="KW-0812">Transmembrane</keyword>
<dbReference type="Proteomes" id="UP000815677">
    <property type="component" value="Unassembled WGS sequence"/>
</dbReference>
<name>A0ABQ0M6C3_MYCCL</name>
<keyword evidence="1" id="KW-1133">Transmembrane helix</keyword>
<reference evidence="2" key="1">
    <citation type="submission" date="2014-09" db="EMBL/GenBank/DDBJ databases">
        <title>Genome sequence of the luminous mushroom Mycena chlorophos for searching fungal bioluminescence genes.</title>
        <authorList>
            <person name="Tanaka Y."/>
            <person name="Kasuga D."/>
            <person name="Oba Y."/>
            <person name="Hase S."/>
            <person name="Sato K."/>
            <person name="Oba Y."/>
            <person name="Sakakibara Y."/>
        </authorList>
    </citation>
    <scope>NUCLEOTIDE SEQUENCE</scope>
</reference>
<keyword evidence="1" id="KW-0472">Membrane</keyword>
<evidence type="ECO:0000256" key="1">
    <source>
        <dbReference type="SAM" id="Phobius"/>
    </source>
</evidence>
<gene>
    <name evidence="2" type="ORF">MCHLO_15236</name>
</gene>
<evidence type="ECO:0000313" key="3">
    <source>
        <dbReference type="Proteomes" id="UP000815677"/>
    </source>
</evidence>
<feature type="transmembrane region" description="Helical" evidence="1">
    <location>
        <begin position="86"/>
        <end position="110"/>
    </location>
</feature>
<keyword evidence="3" id="KW-1185">Reference proteome</keyword>
<dbReference type="EMBL" id="DF849791">
    <property type="protein sequence ID" value="GAT58859.1"/>
    <property type="molecule type" value="Genomic_DNA"/>
</dbReference>